<gene>
    <name evidence="2" type="ORF">NCTC10437_03332</name>
</gene>
<sequence>MADDETDVESHVDSETSSHDDMSTHDDASETPRCPPTPWWQDHPDIKALRDRVEAEFGGGSDGDADIGDVGDVDDVGDIGDVGNVGDVRECGTSSIDDTSTHDDASGTPVIRPKPWWQDHPEIKAMVASSNADIERRPERPPIDHPDAILRDVLSGTSVRELRDAKDDLARAKSRYDDAVCTARRLGLSWGRIGSVLGVSRQQLHRRYHRAVD</sequence>
<evidence type="ECO:0000313" key="2">
    <source>
        <dbReference type="EMBL" id="VEG56078.1"/>
    </source>
</evidence>
<dbReference type="STRING" id="1791.GCA_001049355_01726"/>
<dbReference type="KEGG" id="mauu:NCTC10437_03332"/>
<name>A0A448IUI2_MYCAU</name>
<evidence type="ECO:0000256" key="1">
    <source>
        <dbReference type="SAM" id="MobiDB-lite"/>
    </source>
</evidence>
<dbReference type="RefSeq" id="WP_232786759.1">
    <property type="nucleotide sequence ID" value="NZ_CVQQ01000004.1"/>
</dbReference>
<feature type="compositionally biased region" description="Basic and acidic residues" evidence="1">
    <location>
        <begin position="8"/>
        <end position="30"/>
    </location>
</feature>
<keyword evidence="3" id="KW-1185">Reference proteome</keyword>
<evidence type="ECO:0000313" key="3">
    <source>
        <dbReference type="Proteomes" id="UP000279306"/>
    </source>
</evidence>
<organism evidence="2 3">
    <name type="scientific">Mycolicibacterium aurum</name>
    <name type="common">Mycobacterium aurum</name>
    <dbReference type="NCBI Taxonomy" id="1791"/>
    <lineage>
        <taxon>Bacteria</taxon>
        <taxon>Bacillati</taxon>
        <taxon>Actinomycetota</taxon>
        <taxon>Actinomycetes</taxon>
        <taxon>Mycobacteriales</taxon>
        <taxon>Mycobacteriaceae</taxon>
        <taxon>Mycolicibacterium</taxon>
    </lineage>
</organism>
<reference evidence="2 3" key="1">
    <citation type="submission" date="2018-12" db="EMBL/GenBank/DDBJ databases">
        <authorList>
            <consortium name="Pathogen Informatics"/>
        </authorList>
    </citation>
    <scope>NUCLEOTIDE SEQUENCE [LARGE SCALE GENOMIC DNA]</scope>
    <source>
        <strain evidence="2 3">NCTC10437</strain>
    </source>
</reference>
<accession>A0A448IUI2</accession>
<feature type="compositionally biased region" description="Basic and acidic residues" evidence="1">
    <location>
        <begin position="42"/>
        <end position="55"/>
    </location>
</feature>
<feature type="region of interest" description="Disordered" evidence="1">
    <location>
        <begin position="1"/>
        <end position="116"/>
    </location>
</feature>
<protein>
    <submittedName>
        <fullName evidence="2">Uncharacterized protein</fullName>
    </submittedName>
</protein>
<feature type="compositionally biased region" description="Acidic residues" evidence="1">
    <location>
        <begin position="63"/>
        <end position="78"/>
    </location>
</feature>
<dbReference type="Proteomes" id="UP000279306">
    <property type="component" value="Chromosome"/>
</dbReference>
<proteinExistence type="predicted"/>
<dbReference type="AlphaFoldDB" id="A0A448IUI2"/>
<dbReference type="EMBL" id="LR134356">
    <property type="protein sequence ID" value="VEG56078.1"/>
    <property type="molecule type" value="Genomic_DNA"/>
</dbReference>